<organism evidence="6 7">
    <name type="scientific">Pilibacter termitis</name>
    <dbReference type="NCBI Taxonomy" id="263852"/>
    <lineage>
        <taxon>Bacteria</taxon>
        <taxon>Bacillati</taxon>
        <taxon>Bacillota</taxon>
        <taxon>Bacilli</taxon>
        <taxon>Lactobacillales</taxon>
        <taxon>Enterococcaceae</taxon>
        <taxon>Pilibacter</taxon>
    </lineage>
</organism>
<accession>A0A1T4NDB5</accession>
<name>A0A1T4NDB5_9ENTE</name>
<evidence type="ECO:0000313" key="7">
    <source>
        <dbReference type="Proteomes" id="UP000190328"/>
    </source>
</evidence>
<dbReference type="GO" id="GO:0051607">
    <property type="term" value="P:defense response to virus"/>
    <property type="evidence" value="ECO:0007669"/>
    <property type="project" value="UniProtKB-KW"/>
</dbReference>
<keyword evidence="3" id="KW-0378">Hydrolase</keyword>
<evidence type="ECO:0000256" key="4">
    <source>
        <dbReference type="ARBA" id="ARBA00023118"/>
    </source>
</evidence>
<protein>
    <submittedName>
        <fullName evidence="6">CRISPR-associated protein, Cas6 family</fullName>
    </submittedName>
</protein>
<dbReference type="InterPro" id="IPR019267">
    <property type="entry name" value="CRISPR-assoc_Cas6_C"/>
</dbReference>
<dbReference type="InterPro" id="IPR010156">
    <property type="entry name" value="CRISPR-assoc_prot_Cas6"/>
</dbReference>
<evidence type="ECO:0000256" key="1">
    <source>
        <dbReference type="ARBA" id="ARBA00022722"/>
    </source>
</evidence>
<dbReference type="OrthoDB" id="425607at2"/>
<dbReference type="GO" id="GO:0004519">
    <property type="term" value="F:endonuclease activity"/>
    <property type="evidence" value="ECO:0007669"/>
    <property type="project" value="UniProtKB-KW"/>
</dbReference>
<dbReference type="Gene3D" id="3.30.70.1900">
    <property type="match status" value="1"/>
</dbReference>
<keyword evidence="4" id="KW-0051">Antiviral defense</keyword>
<dbReference type="AlphaFoldDB" id="A0A1T4NDB5"/>
<dbReference type="Proteomes" id="UP000190328">
    <property type="component" value="Unassembled WGS sequence"/>
</dbReference>
<evidence type="ECO:0000313" key="6">
    <source>
        <dbReference type="EMBL" id="SJZ77250.1"/>
    </source>
</evidence>
<keyword evidence="1" id="KW-0540">Nuclease</keyword>
<dbReference type="EMBL" id="FUXI01000014">
    <property type="protein sequence ID" value="SJZ77250.1"/>
    <property type="molecule type" value="Genomic_DNA"/>
</dbReference>
<keyword evidence="2" id="KW-0255">Endonuclease</keyword>
<keyword evidence="7" id="KW-1185">Reference proteome</keyword>
<dbReference type="STRING" id="263852.SAMN02745116_01389"/>
<reference evidence="6 7" key="1">
    <citation type="submission" date="2017-02" db="EMBL/GenBank/DDBJ databases">
        <authorList>
            <person name="Peterson S.W."/>
        </authorList>
    </citation>
    <scope>NUCLEOTIDE SEQUENCE [LARGE SCALE GENOMIC DNA]</scope>
    <source>
        <strain evidence="6 7">ATCC BAA-1030</strain>
    </source>
</reference>
<evidence type="ECO:0000256" key="3">
    <source>
        <dbReference type="ARBA" id="ARBA00022801"/>
    </source>
</evidence>
<dbReference type="RefSeq" id="WP_078807322.1">
    <property type="nucleotide sequence ID" value="NZ_FUXI01000014.1"/>
</dbReference>
<proteinExistence type="predicted"/>
<feature type="domain" description="CRISPR-associated protein Cas6 C-terminal" evidence="5">
    <location>
        <begin position="127"/>
        <end position="243"/>
    </location>
</feature>
<evidence type="ECO:0000259" key="5">
    <source>
        <dbReference type="Pfam" id="PF10040"/>
    </source>
</evidence>
<dbReference type="GO" id="GO:0016788">
    <property type="term" value="F:hydrolase activity, acting on ester bonds"/>
    <property type="evidence" value="ECO:0007669"/>
    <property type="project" value="InterPro"/>
</dbReference>
<evidence type="ECO:0000256" key="2">
    <source>
        <dbReference type="ARBA" id="ARBA00022759"/>
    </source>
</evidence>
<dbReference type="CDD" id="cd21141">
    <property type="entry name" value="Cas6_III-like"/>
    <property type="match status" value="1"/>
</dbReference>
<dbReference type="NCBIfam" id="TIGR01877">
    <property type="entry name" value="cas_cas6"/>
    <property type="match status" value="1"/>
</dbReference>
<dbReference type="Pfam" id="PF10040">
    <property type="entry name" value="CRISPR_Cas6"/>
    <property type="match status" value="1"/>
</dbReference>
<gene>
    <name evidence="6" type="ORF">SAMN02745116_01389</name>
</gene>
<sequence>MKRFTFILENEKKKKLYPRDLAPKLQGVLMQNLPSEVAESLHQREINPYSTWVSRIDEEYKWEINVIDDKLAQRIETIFFDNDFKEIVLRSYGDLVMNIKEKKKEVHNIEKLSRNFYEKEAPSKFSISFLSPTSFKSQGEYVFFPDIRLLIQSAMRKYQALNENDKEVDEHLLQELESRARVTSYRTKSQYFKVHQSSIPAFEGEVTISVNGNQTLKNYIFMLFSFAEYSGVGIKSSMGMGKIKLVSK</sequence>